<dbReference type="AlphaFoldDB" id="A0A834J134"/>
<name>A0A834J134_VESVU</name>
<feature type="region of interest" description="Disordered" evidence="1">
    <location>
        <begin position="45"/>
        <end position="75"/>
    </location>
</feature>
<proteinExistence type="predicted"/>
<sequence length="141" mass="16541">MNFDETNTTLFCKGLFEWWNKQNTFFKGPNENLLIRAVVVVEEVEEEGNEEEKEEGEEEEKGEGEEEEEAEDEDKFNSIQNNVGVWLIIDLVDFYMNSKILKCIVKTKQIILRIETIMRVENLIIGSIMSSEKNRMELRVV</sequence>
<gene>
    <name evidence="2" type="ORF">HZH66_014611</name>
</gene>
<feature type="compositionally biased region" description="Acidic residues" evidence="1">
    <location>
        <begin position="45"/>
        <end position="74"/>
    </location>
</feature>
<keyword evidence="3" id="KW-1185">Reference proteome</keyword>
<accession>A0A834J134</accession>
<evidence type="ECO:0000313" key="3">
    <source>
        <dbReference type="Proteomes" id="UP000614350"/>
    </source>
</evidence>
<dbReference type="EMBL" id="JACSEA010000022">
    <property type="protein sequence ID" value="KAF7380256.1"/>
    <property type="molecule type" value="Genomic_DNA"/>
</dbReference>
<dbReference type="Proteomes" id="UP000614350">
    <property type="component" value="Unassembled WGS sequence"/>
</dbReference>
<reference evidence="2" key="1">
    <citation type="journal article" date="2020" name="G3 (Bethesda)">
        <title>High-Quality Assemblies for Three Invasive Social Wasps from the &lt;i&gt;Vespula&lt;/i&gt; Genus.</title>
        <authorList>
            <person name="Harrop T.W.R."/>
            <person name="Guhlin J."/>
            <person name="McLaughlin G.M."/>
            <person name="Permina E."/>
            <person name="Stockwell P."/>
            <person name="Gilligan J."/>
            <person name="Le Lec M.F."/>
            <person name="Gruber M.A.M."/>
            <person name="Quinn O."/>
            <person name="Lovegrove M."/>
            <person name="Duncan E.J."/>
            <person name="Remnant E.J."/>
            <person name="Van Eeckhoven J."/>
            <person name="Graham B."/>
            <person name="Knapp R.A."/>
            <person name="Langford K.W."/>
            <person name="Kronenberg Z."/>
            <person name="Press M.O."/>
            <person name="Eacker S.M."/>
            <person name="Wilson-Rankin E.E."/>
            <person name="Purcell J."/>
            <person name="Lester P.J."/>
            <person name="Dearden P.K."/>
        </authorList>
    </citation>
    <scope>NUCLEOTIDE SEQUENCE</scope>
    <source>
        <strain evidence="2">Marl-1</strain>
    </source>
</reference>
<comment type="caution">
    <text evidence="2">The sequence shown here is derived from an EMBL/GenBank/DDBJ whole genome shotgun (WGS) entry which is preliminary data.</text>
</comment>
<protein>
    <submittedName>
        <fullName evidence="2">Uncharacterized protein</fullName>
    </submittedName>
</protein>
<organism evidence="2 3">
    <name type="scientific">Vespula vulgaris</name>
    <name type="common">Yellow jacket</name>
    <name type="synonym">Wasp</name>
    <dbReference type="NCBI Taxonomy" id="7454"/>
    <lineage>
        <taxon>Eukaryota</taxon>
        <taxon>Metazoa</taxon>
        <taxon>Ecdysozoa</taxon>
        <taxon>Arthropoda</taxon>
        <taxon>Hexapoda</taxon>
        <taxon>Insecta</taxon>
        <taxon>Pterygota</taxon>
        <taxon>Neoptera</taxon>
        <taxon>Endopterygota</taxon>
        <taxon>Hymenoptera</taxon>
        <taxon>Apocrita</taxon>
        <taxon>Aculeata</taxon>
        <taxon>Vespoidea</taxon>
        <taxon>Vespidae</taxon>
        <taxon>Vespinae</taxon>
        <taxon>Vespula</taxon>
    </lineage>
</organism>
<evidence type="ECO:0000313" key="2">
    <source>
        <dbReference type="EMBL" id="KAF7380256.1"/>
    </source>
</evidence>
<evidence type="ECO:0000256" key="1">
    <source>
        <dbReference type="SAM" id="MobiDB-lite"/>
    </source>
</evidence>